<feature type="region of interest" description="Disordered" evidence="5">
    <location>
        <begin position="264"/>
        <end position="284"/>
    </location>
</feature>
<protein>
    <recommendedName>
        <fullName evidence="9">RTA1-domain-containing protein</fullName>
    </recommendedName>
</protein>
<dbReference type="Proteomes" id="UP000801428">
    <property type="component" value="Unassembled WGS sequence"/>
</dbReference>
<keyword evidence="8" id="KW-1185">Reference proteome</keyword>
<evidence type="ECO:0000313" key="7">
    <source>
        <dbReference type="EMBL" id="KAF2997140.1"/>
    </source>
</evidence>
<evidence type="ECO:0000256" key="6">
    <source>
        <dbReference type="SAM" id="Phobius"/>
    </source>
</evidence>
<evidence type="ECO:0008006" key="9">
    <source>
        <dbReference type="Google" id="ProtNLM"/>
    </source>
</evidence>
<evidence type="ECO:0000256" key="3">
    <source>
        <dbReference type="ARBA" id="ARBA00022989"/>
    </source>
</evidence>
<feature type="transmembrane region" description="Helical" evidence="6">
    <location>
        <begin position="76"/>
        <end position="100"/>
    </location>
</feature>
<evidence type="ECO:0000313" key="8">
    <source>
        <dbReference type="Proteomes" id="UP000801428"/>
    </source>
</evidence>
<dbReference type="Pfam" id="PF04479">
    <property type="entry name" value="RTA1"/>
    <property type="match status" value="1"/>
</dbReference>
<comment type="subcellular location">
    <subcellularLocation>
        <location evidence="1">Membrane</location>
        <topology evidence="1">Multi-pass membrane protein</topology>
    </subcellularLocation>
</comment>
<dbReference type="EMBL" id="SWKU01000024">
    <property type="protein sequence ID" value="KAF2997140.1"/>
    <property type="molecule type" value="Genomic_DNA"/>
</dbReference>
<keyword evidence="2 6" id="KW-0812">Transmembrane</keyword>
<keyword evidence="4 6" id="KW-0472">Membrane</keyword>
<dbReference type="GO" id="GO:0016020">
    <property type="term" value="C:membrane"/>
    <property type="evidence" value="ECO:0007669"/>
    <property type="project" value="UniProtKB-SubCell"/>
</dbReference>
<sequence length="284" mass="31251">MANPPSGPSFDWKMYRYVPSLPAAILFLILFFILTLAHVYTYLRYRKSSAIYVILGGICEIIGFAARVGSHYDNTSWVFFIMQGTLLLIGPLFFAATVYMMLGRTIRLADAASISRISPRWCTRIFVAADVSTLIVQGLGASLMGTMQLGLALAGEKVVIAGLALQVATFVVFLIAAVDFNIRMGRALKTDLSSPKEAWRKMIHILYTLSALILLRCIFRLIEYAMGNAAYLIAHEWSLYVFDGVPMLTVLVLLLVLQPSKLGTEQKSDGDDSSDGELGAMSGR</sequence>
<dbReference type="PANTHER" id="PTHR31465">
    <property type="entry name" value="PROTEIN RTA1-RELATED"/>
    <property type="match status" value="1"/>
</dbReference>
<organism evidence="7 8">
    <name type="scientific">Curvularia kusanoi</name>
    <name type="common">Cochliobolus kusanoi</name>
    <dbReference type="NCBI Taxonomy" id="90978"/>
    <lineage>
        <taxon>Eukaryota</taxon>
        <taxon>Fungi</taxon>
        <taxon>Dikarya</taxon>
        <taxon>Ascomycota</taxon>
        <taxon>Pezizomycotina</taxon>
        <taxon>Dothideomycetes</taxon>
        <taxon>Pleosporomycetidae</taxon>
        <taxon>Pleosporales</taxon>
        <taxon>Pleosporineae</taxon>
        <taxon>Pleosporaceae</taxon>
        <taxon>Curvularia</taxon>
    </lineage>
</organism>
<dbReference type="InterPro" id="IPR007568">
    <property type="entry name" value="RTA1"/>
</dbReference>
<evidence type="ECO:0000256" key="2">
    <source>
        <dbReference type="ARBA" id="ARBA00022692"/>
    </source>
</evidence>
<name>A0A9P4W5E2_CURKU</name>
<evidence type="ECO:0000256" key="1">
    <source>
        <dbReference type="ARBA" id="ARBA00004141"/>
    </source>
</evidence>
<dbReference type="AlphaFoldDB" id="A0A9P4W5E2"/>
<feature type="transmembrane region" description="Helical" evidence="6">
    <location>
        <begin position="121"/>
        <end position="139"/>
    </location>
</feature>
<reference evidence="7" key="1">
    <citation type="submission" date="2019-04" db="EMBL/GenBank/DDBJ databases">
        <title>Sequencing of skin fungus with MAO and IRED activity.</title>
        <authorList>
            <person name="Marsaioli A.J."/>
            <person name="Bonatto J.M.C."/>
            <person name="Reis Junior O."/>
        </authorList>
    </citation>
    <scope>NUCLEOTIDE SEQUENCE</scope>
    <source>
        <strain evidence="7">30M1</strain>
    </source>
</reference>
<feature type="transmembrane region" description="Helical" evidence="6">
    <location>
        <begin position="20"/>
        <end position="43"/>
    </location>
</feature>
<evidence type="ECO:0000256" key="4">
    <source>
        <dbReference type="ARBA" id="ARBA00023136"/>
    </source>
</evidence>
<proteinExistence type="predicted"/>
<keyword evidence="3 6" id="KW-1133">Transmembrane helix</keyword>
<evidence type="ECO:0000256" key="5">
    <source>
        <dbReference type="SAM" id="MobiDB-lite"/>
    </source>
</evidence>
<feature type="transmembrane region" description="Helical" evidence="6">
    <location>
        <begin position="159"/>
        <end position="182"/>
    </location>
</feature>
<dbReference type="PANTHER" id="PTHR31465:SF27">
    <property type="entry name" value="DOMAIN PROTEIN, PUTATIVE (AFU_ORTHOLOGUE AFUA_3G01030)-RELATED"/>
    <property type="match status" value="1"/>
</dbReference>
<accession>A0A9P4W5E2</accession>
<feature type="transmembrane region" description="Helical" evidence="6">
    <location>
        <begin position="237"/>
        <end position="257"/>
    </location>
</feature>
<comment type="caution">
    <text evidence="7">The sequence shown here is derived from an EMBL/GenBank/DDBJ whole genome shotgun (WGS) entry which is preliminary data.</text>
</comment>
<dbReference type="OrthoDB" id="3358017at2759"/>
<feature type="transmembrane region" description="Helical" evidence="6">
    <location>
        <begin position="50"/>
        <end position="70"/>
    </location>
</feature>
<gene>
    <name evidence="7" type="ORF">E8E13_005041</name>
</gene>
<feature type="transmembrane region" description="Helical" evidence="6">
    <location>
        <begin position="203"/>
        <end position="222"/>
    </location>
</feature>